<evidence type="ECO:0000313" key="1">
    <source>
        <dbReference type="EMBL" id="MPN22576.1"/>
    </source>
</evidence>
<gene>
    <name evidence="1" type="ORF">SDC9_169959</name>
</gene>
<sequence length="151" mass="16212">MAPVSLVALPSGKIPETDCLPIKRETDFPQWTAASGTTFTAVVAALPRRPLREVKITAGALTDGSGNPVLPANSITLTALQYRYEKNSWSHIPAPAENAPLDDGFRVYLLRIALPAGFTPGVYSGAVNMQVPNSDRTVQLYYQLTVTAPQS</sequence>
<protein>
    <submittedName>
        <fullName evidence="1">Uncharacterized protein</fullName>
    </submittedName>
</protein>
<comment type="caution">
    <text evidence="1">The sequence shown here is derived from an EMBL/GenBank/DDBJ whole genome shotgun (WGS) entry which is preliminary data.</text>
</comment>
<accession>A0A645G8Y2</accession>
<dbReference type="AlphaFoldDB" id="A0A645G8Y2"/>
<proteinExistence type="predicted"/>
<organism evidence="1">
    <name type="scientific">bioreactor metagenome</name>
    <dbReference type="NCBI Taxonomy" id="1076179"/>
    <lineage>
        <taxon>unclassified sequences</taxon>
        <taxon>metagenomes</taxon>
        <taxon>ecological metagenomes</taxon>
    </lineage>
</organism>
<name>A0A645G8Y2_9ZZZZ</name>
<reference evidence="1" key="1">
    <citation type="submission" date="2019-08" db="EMBL/GenBank/DDBJ databases">
        <authorList>
            <person name="Kucharzyk K."/>
            <person name="Murdoch R.W."/>
            <person name="Higgins S."/>
            <person name="Loffler F."/>
        </authorList>
    </citation>
    <scope>NUCLEOTIDE SEQUENCE</scope>
</reference>
<dbReference type="EMBL" id="VSSQ01070848">
    <property type="protein sequence ID" value="MPN22576.1"/>
    <property type="molecule type" value="Genomic_DNA"/>
</dbReference>